<dbReference type="CDD" id="cd17503">
    <property type="entry name" value="MFS_LmrB_MDR_like"/>
    <property type="match status" value="1"/>
</dbReference>
<gene>
    <name evidence="10" type="ORF">DXX99_00085</name>
</gene>
<dbReference type="InterPro" id="IPR036259">
    <property type="entry name" value="MFS_trans_sf"/>
</dbReference>
<feature type="domain" description="Major facilitator superfamily (MFS) profile" evidence="9">
    <location>
        <begin position="11"/>
        <end position="500"/>
    </location>
</feature>
<evidence type="ECO:0000256" key="2">
    <source>
        <dbReference type="ARBA" id="ARBA00008537"/>
    </source>
</evidence>
<feature type="transmembrane region" description="Helical" evidence="8">
    <location>
        <begin position="392"/>
        <end position="414"/>
    </location>
</feature>
<proteinExistence type="inferred from homology"/>
<dbReference type="Proteomes" id="UP000256329">
    <property type="component" value="Unassembled WGS sequence"/>
</dbReference>
<evidence type="ECO:0000256" key="8">
    <source>
        <dbReference type="SAM" id="Phobius"/>
    </source>
</evidence>
<feature type="transmembrane region" description="Helical" evidence="8">
    <location>
        <begin position="196"/>
        <end position="215"/>
    </location>
</feature>
<protein>
    <submittedName>
        <fullName evidence="10">MFS transporter</fullName>
    </submittedName>
</protein>
<dbReference type="InterPro" id="IPR004638">
    <property type="entry name" value="EmrB-like"/>
</dbReference>
<keyword evidence="5 8" id="KW-0812">Transmembrane</keyword>
<sequence>MEEKRALPWSSLGVLVLGTFMGVLDSSIVNVALPHLMALFSATEDQIQWVMTIYLLVGGMVIPAAGFLGDRFGYKKAYLGSVLAFVLASALCGLSWNTTSIIVARAIQALGGGMVIPLSMAYLFRIWPREKIGVATGLWGMTMTVAPAIGPTLGGYLVDYVSWHWIFYINLPIGIFTVLWGWLVLEETPVQEDLKLDWPGLFLVASSAFALLLALSKGQDWGWTSPSIVFLIVGALFGTLLFILWELSVPNPVLDVRLILNPTFMASLVASNLTSIALFVGIFLVPLFCQNIQGYSAMQTGLILMPAALTTAFFMPIAGKLFDTVGAVFPGLLGMSIVAAVTHALIHLTADMPIHHLQLLLCIRNAGLALAMMPLMTAGINTIPTARTGQATAIASVTRQVAASFGIALVSYVLTNRMAFHAERLAEEVSLTNPLGYHYYTQFKGLVAGMGGGDGLAQTLLAGIAQKQAMVLAMGDAFWVALWLVFLAFPFIPWLTPRRVKEELKRQEERLEREEVLFASRRTSN</sequence>
<dbReference type="Pfam" id="PF07690">
    <property type="entry name" value="MFS_1"/>
    <property type="match status" value="1"/>
</dbReference>
<feature type="transmembrane region" description="Helical" evidence="8">
    <location>
        <begin position="227"/>
        <end position="245"/>
    </location>
</feature>
<dbReference type="PROSITE" id="PS50850">
    <property type="entry name" value="MFS"/>
    <property type="match status" value="1"/>
</dbReference>
<feature type="transmembrane region" description="Helical" evidence="8">
    <location>
        <begin position="325"/>
        <end position="346"/>
    </location>
</feature>
<evidence type="ECO:0000256" key="7">
    <source>
        <dbReference type="ARBA" id="ARBA00023136"/>
    </source>
</evidence>
<feature type="transmembrane region" description="Helical" evidence="8">
    <location>
        <begin position="477"/>
        <end position="496"/>
    </location>
</feature>
<feature type="transmembrane region" description="Helical" evidence="8">
    <location>
        <begin position="49"/>
        <end position="68"/>
    </location>
</feature>
<evidence type="ECO:0000256" key="4">
    <source>
        <dbReference type="ARBA" id="ARBA00022475"/>
    </source>
</evidence>
<dbReference type="Gene3D" id="1.20.1720.10">
    <property type="entry name" value="Multidrug resistance protein D"/>
    <property type="match status" value="1"/>
</dbReference>
<organism evidence="10 11">
    <name type="scientific">Ammonifex thiophilus</name>
    <dbReference type="NCBI Taxonomy" id="444093"/>
    <lineage>
        <taxon>Bacteria</taxon>
        <taxon>Bacillati</taxon>
        <taxon>Bacillota</taxon>
        <taxon>Clostridia</taxon>
        <taxon>Thermoanaerobacterales</taxon>
        <taxon>Thermoanaerobacteraceae</taxon>
        <taxon>Ammonifex</taxon>
    </lineage>
</organism>
<dbReference type="SUPFAM" id="SSF103473">
    <property type="entry name" value="MFS general substrate transporter"/>
    <property type="match status" value="2"/>
</dbReference>
<feature type="transmembrane region" description="Helical" evidence="8">
    <location>
        <begin position="358"/>
        <end position="380"/>
    </location>
</feature>
<evidence type="ECO:0000256" key="3">
    <source>
        <dbReference type="ARBA" id="ARBA00022448"/>
    </source>
</evidence>
<comment type="similarity">
    <text evidence="2">Belongs to the major facilitator superfamily. EmrB family.</text>
</comment>
<feature type="transmembrane region" description="Helical" evidence="8">
    <location>
        <begin position="301"/>
        <end position="319"/>
    </location>
</feature>
<name>A0A3D8P597_9THEO</name>
<evidence type="ECO:0000256" key="5">
    <source>
        <dbReference type="ARBA" id="ARBA00022692"/>
    </source>
</evidence>
<evidence type="ECO:0000313" key="10">
    <source>
        <dbReference type="EMBL" id="RDV84494.1"/>
    </source>
</evidence>
<dbReference type="PRINTS" id="PR01036">
    <property type="entry name" value="TCRTETB"/>
</dbReference>
<dbReference type="InterPro" id="IPR011701">
    <property type="entry name" value="MFS"/>
</dbReference>
<feature type="transmembrane region" description="Helical" evidence="8">
    <location>
        <begin position="77"/>
        <end position="96"/>
    </location>
</feature>
<keyword evidence="6 8" id="KW-1133">Transmembrane helix</keyword>
<dbReference type="AlphaFoldDB" id="A0A3D8P597"/>
<dbReference type="Gene3D" id="1.20.1250.20">
    <property type="entry name" value="MFS general substrate transporter like domains"/>
    <property type="match status" value="1"/>
</dbReference>
<dbReference type="OrthoDB" id="102502at2"/>
<accession>A0A3D8P597</accession>
<keyword evidence="4" id="KW-1003">Cell membrane</keyword>
<dbReference type="RefSeq" id="WP_115791492.1">
    <property type="nucleotide sequence ID" value="NZ_QSLN01000001.1"/>
</dbReference>
<feature type="transmembrane region" description="Helical" evidence="8">
    <location>
        <begin position="165"/>
        <end position="184"/>
    </location>
</feature>
<reference evidence="10 11" key="1">
    <citation type="submission" date="2018-08" db="EMBL/GenBank/DDBJ databases">
        <title>Form III RuBisCO-mediated autotrophy in Thermodesulfobium bacteria.</title>
        <authorList>
            <person name="Toshchakov S.V."/>
            <person name="Kublanov I.V."/>
            <person name="Frolov E."/>
            <person name="Bonch-Osmolovskaya E.A."/>
            <person name="Tourova T.P."/>
            <person name="Chernych N.A."/>
            <person name="Lebedinsky A.V."/>
        </authorList>
    </citation>
    <scope>NUCLEOTIDE SEQUENCE [LARGE SCALE GENOMIC DNA]</scope>
    <source>
        <strain evidence="10 11">SR</strain>
    </source>
</reference>
<feature type="transmembrane region" description="Helical" evidence="8">
    <location>
        <begin position="265"/>
        <end position="289"/>
    </location>
</feature>
<dbReference type="InterPro" id="IPR020846">
    <property type="entry name" value="MFS_dom"/>
</dbReference>
<dbReference type="PANTHER" id="PTHR42718:SF9">
    <property type="entry name" value="MAJOR FACILITATOR SUPERFAMILY MULTIDRUG TRANSPORTER MFSC"/>
    <property type="match status" value="1"/>
</dbReference>
<feature type="transmembrane region" description="Helical" evidence="8">
    <location>
        <begin position="12"/>
        <end position="37"/>
    </location>
</feature>
<evidence type="ECO:0000313" key="11">
    <source>
        <dbReference type="Proteomes" id="UP000256329"/>
    </source>
</evidence>
<evidence type="ECO:0000259" key="9">
    <source>
        <dbReference type="PROSITE" id="PS50850"/>
    </source>
</evidence>
<evidence type="ECO:0000256" key="6">
    <source>
        <dbReference type="ARBA" id="ARBA00022989"/>
    </source>
</evidence>
<keyword evidence="7 8" id="KW-0472">Membrane</keyword>
<dbReference type="GO" id="GO:0005886">
    <property type="term" value="C:plasma membrane"/>
    <property type="evidence" value="ECO:0007669"/>
    <property type="project" value="UniProtKB-SubCell"/>
</dbReference>
<evidence type="ECO:0000256" key="1">
    <source>
        <dbReference type="ARBA" id="ARBA00004651"/>
    </source>
</evidence>
<comment type="subcellular location">
    <subcellularLocation>
        <location evidence="1">Cell membrane</location>
        <topology evidence="1">Multi-pass membrane protein</topology>
    </subcellularLocation>
</comment>
<dbReference type="PANTHER" id="PTHR42718">
    <property type="entry name" value="MAJOR FACILITATOR SUPERFAMILY MULTIDRUG TRANSPORTER MFSC"/>
    <property type="match status" value="1"/>
</dbReference>
<dbReference type="EMBL" id="QSLN01000001">
    <property type="protein sequence ID" value="RDV84494.1"/>
    <property type="molecule type" value="Genomic_DNA"/>
</dbReference>
<keyword evidence="3" id="KW-0813">Transport</keyword>
<dbReference type="GO" id="GO:0022857">
    <property type="term" value="F:transmembrane transporter activity"/>
    <property type="evidence" value="ECO:0007669"/>
    <property type="project" value="InterPro"/>
</dbReference>
<dbReference type="NCBIfam" id="TIGR00711">
    <property type="entry name" value="efflux_EmrB"/>
    <property type="match status" value="1"/>
</dbReference>
<keyword evidence="11" id="KW-1185">Reference proteome</keyword>
<comment type="caution">
    <text evidence="10">The sequence shown here is derived from an EMBL/GenBank/DDBJ whole genome shotgun (WGS) entry which is preliminary data.</text>
</comment>